<accession>A0A1E1K6N8</accession>
<feature type="compositionally biased region" description="Polar residues" evidence="1">
    <location>
        <begin position="19"/>
        <end position="38"/>
    </location>
</feature>
<evidence type="ECO:0000313" key="3">
    <source>
        <dbReference type="Proteomes" id="UP000178912"/>
    </source>
</evidence>
<feature type="region of interest" description="Disordered" evidence="1">
    <location>
        <begin position="1"/>
        <end position="42"/>
    </location>
</feature>
<proteinExistence type="predicted"/>
<feature type="region of interest" description="Disordered" evidence="1">
    <location>
        <begin position="194"/>
        <end position="222"/>
    </location>
</feature>
<feature type="compositionally biased region" description="Basic and acidic residues" evidence="1">
    <location>
        <begin position="119"/>
        <end position="131"/>
    </location>
</feature>
<gene>
    <name evidence="2" type="ORF">RAG0_03887</name>
</gene>
<dbReference type="EMBL" id="FJUX01000016">
    <property type="protein sequence ID" value="CZS93743.1"/>
    <property type="molecule type" value="Genomic_DNA"/>
</dbReference>
<keyword evidence="3" id="KW-1185">Reference proteome</keyword>
<protein>
    <recommendedName>
        <fullName evidence="4">Allergen</fullName>
    </recommendedName>
</protein>
<dbReference type="Proteomes" id="UP000178912">
    <property type="component" value="Unassembled WGS sequence"/>
</dbReference>
<dbReference type="PANTHER" id="PTHR38703:SF1">
    <property type="entry name" value="ALLERGEN"/>
    <property type="match status" value="1"/>
</dbReference>
<reference evidence="3" key="1">
    <citation type="submission" date="2016-03" db="EMBL/GenBank/DDBJ databases">
        <authorList>
            <person name="Guldener U."/>
        </authorList>
    </citation>
    <scope>NUCLEOTIDE SEQUENCE [LARGE SCALE GENOMIC DNA]</scope>
    <source>
        <strain evidence="3">04CH-RAC-A.6.1</strain>
    </source>
</reference>
<feature type="compositionally biased region" description="Basic and acidic residues" evidence="1">
    <location>
        <begin position="211"/>
        <end position="222"/>
    </location>
</feature>
<evidence type="ECO:0000313" key="2">
    <source>
        <dbReference type="EMBL" id="CZS93743.1"/>
    </source>
</evidence>
<dbReference type="OrthoDB" id="2118965at2759"/>
<evidence type="ECO:0008006" key="4">
    <source>
        <dbReference type="Google" id="ProtNLM"/>
    </source>
</evidence>
<organism evidence="2 3">
    <name type="scientific">Rhynchosporium agropyri</name>
    <dbReference type="NCBI Taxonomy" id="914238"/>
    <lineage>
        <taxon>Eukaryota</taxon>
        <taxon>Fungi</taxon>
        <taxon>Dikarya</taxon>
        <taxon>Ascomycota</taxon>
        <taxon>Pezizomycotina</taxon>
        <taxon>Leotiomycetes</taxon>
        <taxon>Helotiales</taxon>
        <taxon>Ploettnerulaceae</taxon>
        <taxon>Rhynchosporium</taxon>
    </lineage>
</organism>
<dbReference type="PANTHER" id="PTHR38703">
    <property type="entry name" value="CHROMOSOME 8, WHOLE GENOME SHOTGUN SEQUENCE"/>
    <property type="match status" value="1"/>
</dbReference>
<name>A0A1E1K6N8_9HELO</name>
<evidence type="ECO:0000256" key="1">
    <source>
        <dbReference type="SAM" id="MobiDB-lite"/>
    </source>
</evidence>
<dbReference type="AlphaFoldDB" id="A0A1E1K6N8"/>
<feature type="region of interest" description="Disordered" evidence="1">
    <location>
        <begin position="111"/>
        <end position="144"/>
    </location>
</feature>
<sequence>MDNAAAAVSKLFSKATPAETESTSNSEVAATNKSSKNNTVDADVKKTTVDADADTTVDAQVNPAVEHTHVTKAHETREQTFVEKEKHQDHYHTTIQPLEDSEVLPEKHDFEQETQQRAVNKDDGTAREKAQMDTAGYQSSIDEKKVETASKEPTQVNEHIHHHLHETIQPVIEKEVIAPSVTHKRVDIKENIQEASQHHGVTKNSVMSVDEFQKKLNDQERS</sequence>